<sequence>MSEEKTNVAAVVPEKVHETKIKRKKKKIGNEIDEIFQGKKRKSAAADDQQAKDRGKKLDKVIGEGGSSKTKDKKKRMKVDLNEDSGTPGRRRRTADGLAIYSADELGWGKADVGGTPLCPFDCSCCF</sequence>
<gene>
    <name evidence="2" type="ORF">ZIOFF_037202</name>
</gene>
<dbReference type="OrthoDB" id="20835at2759"/>
<feature type="compositionally biased region" description="Basic and acidic residues" evidence="1">
    <location>
        <begin position="49"/>
        <end position="62"/>
    </location>
</feature>
<evidence type="ECO:0000313" key="2">
    <source>
        <dbReference type="EMBL" id="KAG6504854.1"/>
    </source>
</evidence>
<keyword evidence="3" id="KW-1185">Reference proteome</keyword>
<dbReference type="PANTHER" id="PTHR34066">
    <property type="entry name" value="GROWTH FACTOR 2"/>
    <property type="match status" value="1"/>
</dbReference>
<dbReference type="InterPro" id="IPR013885">
    <property type="entry name" value="DUF1764_euk"/>
</dbReference>
<organism evidence="2 3">
    <name type="scientific">Zingiber officinale</name>
    <name type="common">Ginger</name>
    <name type="synonym">Amomum zingiber</name>
    <dbReference type="NCBI Taxonomy" id="94328"/>
    <lineage>
        <taxon>Eukaryota</taxon>
        <taxon>Viridiplantae</taxon>
        <taxon>Streptophyta</taxon>
        <taxon>Embryophyta</taxon>
        <taxon>Tracheophyta</taxon>
        <taxon>Spermatophyta</taxon>
        <taxon>Magnoliopsida</taxon>
        <taxon>Liliopsida</taxon>
        <taxon>Zingiberales</taxon>
        <taxon>Zingiberaceae</taxon>
        <taxon>Zingiber</taxon>
    </lineage>
</organism>
<feature type="region of interest" description="Disordered" evidence="1">
    <location>
        <begin position="32"/>
        <end position="96"/>
    </location>
</feature>
<evidence type="ECO:0000313" key="3">
    <source>
        <dbReference type="Proteomes" id="UP000734854"/>
    </source>
</evidence>
<protein>
    <recommendedName>
        <fullName evidence="4">DUF1764-domain-containing protein</fullName>
    </recommendedName>
</protein>
<comment type="caution">
    <text evidence="2">The sequence shown here is derived from an EMBL/GenBank/DDBJ whole genome shotgun (WGS) entry which is preliminary data.</text>
</comment>
<dbReference type="Pfam" id="PF08576">
    <property type="entry name" value="DUF1764"/>
    <property type="match status" value="1"/>
</dbReference>
<dbReference type="Proteomes" id="UP000734854">
    <property type="component" value="Unassembled WGS sequence"/>
</dbReference>
<evidence type="ECO:0000256" key="1">
    <source>
        <dbReference type="SAM" id="MobiDB-lite"/>
    </source>
</evidence>
<proteinExistence type="predicted"/>
<reference evidence="2 3" key="1">
    <citation type="submission" date="2020-08" db="EMBL/GenBank/DDBJ databases">
        <title>Plant Genome Project.</title>
        <authorList>
            <person name="Zhang R.-G."/>
        </authorList>
    </citation>
    <scope>NUCLEOTIDE SEQUENCE [LARGE SCALE GENOMIC DNA]</scope>
    <source>
        <tissue evidence="2">Rhizome</tissue>
    </source>
</reference>
<dbReference type="EMBL" id="JACMSC010000010">
    <property type="protein sequence ID" value="KAG6504854.1"/>
    <property type="molecule type" value="Genomic_DNA"/>
</dbReference>
<name>A0A8J5GJP6_ZINOF</name>
<dbReference type="PANTHER" id="PTHR34066:SF1">
    <property type="entry name" value="DUF1764 FAMILY PROTEIN"/>
    <property type="match status" value="1"/>
</dbReference>
<dbReference type="AlphaFoldDB" id="A0A8J5GJP6"/>
<accession>A0A8J5GJP6</accession>
<evidence type="ECO:0008006" key="4">
    <source>
        <dbReference type="Google" id="ProtNLM"/>
    </source>
</evidence>